<dbReference type="PANTHER" id="PTHR46986:SF1">
    <property type="entry name" value="ENDORIBONUCLEASE YBEY, CHLOROPLASTIC"/>
    <property type="match status" value="1"/>
</dbReference>
<dbReference type="GO" id="GO:0004519">
    <property type="term" value="F:endonuclease activity"/>
    <property type="evidence" value="ECO:0007669"/>
    <property type="project" value="UniProtKB-KW"/>
</dbReference>
<keyword evidence="7" id="KW-0862">Zinc</keyword>
<dbReference type="SUPFAM" id="SSF55486">
    <property type="entry name" value="Metalloproteases ('zincins'), catalytic domain"/>
    <property type="match status" value="1"/>
</dbReference>
<evidence type="ECO:0000313" key="8">
    <source>
        <dbReference type="EMBL" id="VAW37759.1"/>
    </source>
</evidence>
<evidence type="ECO:0000256" key="7">
    <source>
        <dbReference type="ARBA" id="ARBA00022833"/>
    </source>
</evidence>
<keyword evidence="3" id="KW-0540">Nuclease</keyword>
<gene>
    <name evidence="8" type="ORF">MNBD_DELTA02-710</name>
</gene>
<comment type="similarity">
    <text evidence="2">Belongs to the endoribonuclease YbeY family.</text>
</comment>
<evidence type="ECO:0000256" key="3">
    <source>
        <dbReference type="ARBA" id="ARBA00022722"/>
    </source>
</evidence>
<dbReference type="Gene3D" id="3.40.390.30">
    <property type="entry name" value="Metalloproteases ('zincins'), catalytic domain"/>
    <property type="match status" value="1"/>
</dbReference>
<dbReference type="PROSITE" id="PS01306">
    <property type="entry name" value="UPF0054"/>
    <property type="match status" value="1"/>
</dbReference>
<name>A0A3B0VLR2_9ZZZZ</name>
<accession>A0A3B0VLR2</accession>
<dbReference type="PANTHER" id="PTHR46986">
    <property type="entry name" value="ENDORIBONUCLEASE YBEY, CHLOROPLASTIC"/>
    <property type="match status" value="1"/>
</dbReference>
<sequence>MKKTTKTYTDLTVLVGAGLKQAKPAALKVNSVTVRKIARCVTGELGLGSCELSICLTDDAGIRELNLRYRGRDRATDVLSFPMDDEPGGALTGRPDCAGARVLGDVAISVETARRQAEGLGVGFYEEMTRLLTHGILHLLGYDHVNGGRQAALMKREEERLTGAAAHIYVQ</sequence>
<proteinExistence type="inferred from homology"/>
<comment type="cofactor">
    <cofactor evidence="1">
        <name>Zn(2+)</name>
        <dbReference type="ChEBI" id="CHEBI:29105"/>
    </cofactor>
</comment>
<organism evidence="8">
    <name type="scientific">hydrothermal vent metagenome</name>
    <dbReference type="NCBI Taxonomy" id="652676"/>
    <lineage>
        <taxon>unclassified sequences</taxon>
        <taxon>metagenomes</taxon>
        <taxon>ecological metagenomes</taxon>
    </lineage>
</organism>
<dbReference type="NCBIfam" id="TIGR00043">
    <property type="entry name" value="rRNA maturation RNase YbeY"/>
    <property type="match status" value="1"/>
</dbReference>
<dbReference type="GO" id="GO:0006364">
    <property type="term" value="P:rRNA processing"/>
    <property type="evidence" value="ECO:0007669"/>
    <property type="project" value="InterPro"/>
</dbReference>
<evidence type="ECO:0000256" key="5">
    <source>
        <dbReference type="ARBA" id="ARBA00022759"/>
    </source>
</evidence>
<dbReference type="AlphaFoldDB" id="A0A3B0VLR2"/>
<dbReference type="GO" id="GO:0046872">
    <property type="term" value="F:metal ion binding"/>
    <property type="evidence" value="ECO:0007669"/>
    <property type="project" value="UniProtKB-KW"/>
</dbReference>
<keyword evidence="6 8" id="KW-0378">Hydrolase</keyword>
<evidence type="ECO:0000256" key="6">
    <source>
        <dbReference type="ARBA" id="ARBA00022801"/>
    </source>
</evidence>
<dbReference type="Pfam" id="PF02130">
    <property type="entry name" value="YbeY"/>
    <property type="match status" value="1"/>
</dbReference>
<dbReference type="HAMAP" id="MF_00009">
    <property type="entry name" value="Endoribonucl_YbeY"/>
    <property type="match status" value="1"/>
</dbReference>
<protein>
    <submittedName>
        <fullName evidence="8">Metal-dependent hydrolase YbeY, involved in rRNA and/or ribosome maturation and assembly</fullName>
    </submittedName>
</protein>
<evidence type="ECO:0000256" key="2">
    <source>
        <dbReference type="ARBA" id="ARBA00010875"/>
    </source>
</evidence>
<dbReference type="GO" id="GO:0004222">
    <property type="term" value="F:metalloendopeptidase activity"/>
    <property type="evidence" value="ECO:0007669"/>
    <property type="project" value="InterPro"/>
</dbReference>
<dbReference type="EMBL" id="UOEZ01000061">
    <property type="protein sequence ID" value="VAW37759.1"/>
    <property type="molecule type" value="Genomic_DNA"/>
</dbReference>
<keyword evidence="4" id="KW-0479">Metal-binding</keyword>
<dbReference type="InterPro" id="IPR002036">
    <property type="entry name" value="YbeY"/>
</dbReference>
<evidence type="ECO:0000256" key="1">
    <source>
        <dbReference type="ARBA" id="ARBA00001947"/>
    </source>
</evidence>
<reference evidence="8" key="1">
    <citation type="submission" date="2018-06" db="EMBL/GenBank/DDBJ databases">
        <authorList>
            <person name="Zhirakovskaya E."/>
        </authorList>
    </citation>
    <scope>NUCLEOTIDE SEQUENCE</scope>
</reference>
<evidence type="ECO:0000256" key="4">
    <source>
        <dbReference type="ARBA" id="ARBA00022723"/>
    </source>
</evidence>
<dbReference type="InterPro" id="IPR020549">
    <property type="entry name" value="YbeY_CS"/>
</dbReference>
<dbReference type="InterPro" id="IPR023091">
    <property type="entry name" value="MetalPrtase_cat_dom_sf_prd"/>
</dbReference>
<keyword evidence="5" id="KW-0255">Endonuclease</keyword>